<dbReference type="RefSeq" id="WP_052325787.1">
    <property type="nucleotide sequence ID" value="NZ_JTCM02000001.1"/>
</dbReference>
<accession>A0A846GZ42</accession>
<proteinExistence type="predicted"/>
<reference evidence="1 2" key="1">
    <citation type="journal article" date="2015" name="Genome Announc.">
        <title>Draft Genome Sequence of Cyanobacterium Hassallia byssoidea Strain VB512170, Isolated from Monuments in India.</title>
        <authorList>
            <person name="Singh D."/>
            <person name="Chandrababunaidu M.M."/>
            <person name="Panda A."/>
            <person name="Sen D."/>
            <person name="Bhattacharyya S."/>
            <person name="Adhikary S.P."/>
            <person name="Tripathy S."/>
        </authorList>
    </citation>
    <scope>NUCLEOTIDE SEQUENCE [LARGE SCALE GENOMIC DNA]</scope>
    <source>
        <strain evidence="1 2">VB512170</strain>
    </source>
</reference>
<dbReference type="SUPFAM" id="SSF101756">
    <property type="entry name" value="Hypothetical protein YgiW"/>
    <property type="match status" value="1"/>
</dbReference>
<dbReference type="Proteomes" id="UP000031549">
    <property type="component" value="Unassembled WGS sequence"/>
</dbReference>
<gene>
    <name evidence="1" type="ORF">PI95_000365</name>
</gene>
<dbReference type="EMBL" id="JTCM02000001">
    <property type="protein sequence ID" value="NEU71066.1"/>
    <property type="molecule type" value="Genomic_DNA"/>
</dbReference>
<comment type="caution">
    <text evidence="1">The sequence shown here is derived from an EMBL/GenBank/DDBJ whole genome shotgun (WGS) entry which is preliminary data.</text>
</comment>
<protein>
    <submittedName>
        <fullName evidence="1">Uncharacterized protein</fullName>
    </submittedName>
</protein>
<organism evidence="1 2">
    <name type="scientific">Hassallia byssoidea VB512170</name>
    <dbReference type="NCBI Taxonomy" id="1304833"/>
    <lineage>
        <taxon>Bacteria</taxon>
        <taxon>Bacillati</taxon>
        <taxon>Cyanobacteriota</taxon>
        <taxon>Cyanophyceae</taxon>
        <taxon>Nostocales</taxon>
        <taxon>Tolypothrichaceae</taxon>
        <taxon>Hassallia</taxon>
    </lineage>
</organism>
<keyword evidence="2" id="KW-1185">Reference proteome</keyword>
<evidence type="ECO:0000313" key="1">
    <source>
        <dbReference type="EMBL" id="NEU71066.1"/>
    </source>
</evidence>
<sequence>MQKFPQHMPVMQQTKKINFYYWGLTFLCLFALHSCGYSGQSGLNGVNFSIGVNVTPIRELKPRQEKATVYIQGKVNSSVPLVKQQVYQINDSTGKIWVLTKQTGWKEGQQVVVKGKVNYQSIPLAGKEFGEIYLEEE</sequence>
<evidence type="ECO:0000313" key="2">
    <source>
        <dbReference type="Proteomes" id="UP000031549"/>
    </source>
</evidence>
<name>A0A846GZ42_9CYAN</name>
<dbReference type="AlphaFoldDB" id="A0A846GZ42"/>
<dbReference type="InterPro" id="IPR036700">
    <property type="entry name" value="BOBF_sf"/>
</dbReference>